<reference evidence="1 2" key="1">
    <citation type="submission" date="2015-10" db="EMBL/GenBank/DDBJ databases">
        <title>Genome analyses suggest a sexual origin of heterokaryosis in a supposedly ancient asexual fungus.</title>
        <authorList>
            <person name="Ropars J."/>
            <person name="Sedzielewska K."/>
            <person name="Noel J."/>
            <person name="Charron P."/>
            <person name="Farinelli L."/>
            <person name="Marton T."/>
            <person name="Kruger M."/>
            <person name="Pelin A."/>
            <person name="Brachmann A."/>
            <person name="Corradi N."/>
        </authorList>
    </citation>
    <scope>NUCLEOTIDE SEQUENCE [LARGE SCALE GENOMIC DNA]</scope>
    <source>
        <strain evidence="1 2">A4</strain>
    </source>
</reference>
<evidence type="ECO:0000313" key="2">
    <source>
        <dbReference type="Proteomes" id="UP000234323"/>
    </source>
</evidence>
<protein>
    <submittedName>
        <fullName evidence="1">Uncharacterized protein</fullName>
    </submittedName>
</protein>
<comment type="caution">
    <text evidence="1">The sequence shown here is derived from an EMBL/GenBank/DDBJ whole genome shotgun (WGS) entry which is preliminary data.</text>
</comment>
<keyword evidence="2" id="KW-1185">Reference proteome</keyword>
<evidence type="ECO:0000313" key="1">
    <source>
        <dbReference type="EMBL" id="PKY58539.1"/>
    </source>
</evidence>
<sequence>MIPNVSDMAVEIILLSEDYNLLVEEIATILLNDIGIGRLSITALQYFLFYTYYDKEIPFATPERYIAILAAKQISDDTCEVFRYYAILAAKQVSNDTYKTFMELLAL</sequence>
<dbReference type="Proteomes" id="UP000234323">
    <property type="component" value="Unassembled WGS sequence"/>
</dbReference>
<gene>
    <name evidence="1" type="ORF">RhiirA4_480525</name>
</gene>
<dbReference type="AlphaFoldDB" id="A0A2I1HI45"/>
<dbReference type="EMBL" id="LLXI01003059">
    <property type="protein sequence ID" value="PKY58539.1"/>
    <property type="molecule type" value="Genomic_DNA"/>
</dbReference>
<proteinExistence type="predicted"/>
<organism evidence="1 2">
    <name type="scientific">Rhizophagus irregularis</name>
    <dbReference type="NCBI Taxonomy" id="588596"/>
    <lineage>
        <taxon>Eukaryota</taxon>
        <taxon>Fungi</taxon>
        <taxon>Fungi incertae sedis</taxon>
        <taxon>Mucoromycota</taxon>
        <taxon>Glomeromycotina</taxon>
        <taxon>Glomeromycetes</taxon>
        <taxon>Glomerales</taxon>
        <taxon>Glomeraceae</taxon>
        <taxon>Rhizophagus</taxon>
    </lineage>
</organism>
<accession>A0A2I1HI45</accession>
<name>A0A2I1HI45_9GLOM</name>